<comment type="similarity">
    <text evidence="1">Belongs to the bacterial solute-binding protein 1 family.</text>
</comment>
<protein>
    <submittedName>
        <fullName evidence="4">Extracellular solute-binding protein</fullName>
    </submittedName>
</protein>
<comment type="caution">
    <text evidence="4">The sequence shown here is derived from an EMBL/GenBank/DDBJ whole genome shotgun (WGS) entry which is preliminary data.</text>
</comment>
<feature type="chain" id="PRO_5046847086" evidence="3">
    <location>
        <begin position="22"/>
        <end position="433"/>
    </location>
</feature>
<keyword evidence="3" id="KW-0732">Signal</keyword>
<evidence type="ECO:0000256" key="3">
    <source>
        <dbReference type="SAM" id="SignalP"/>
    </source>
</evidence>
<dbReference type="SUPFAM" id="SSF53850">
    <property type="entry name" value="Periplasmic binding protein-like II"/>
    <property type="match status" value="1"/>
</dbReference>
<evidence type="ECO:0000313" key="4">
    <source>
        <dbReference type="EMBL" id="GAA3194631.1"/>
    </source>
</evidence>
<sequence>MRSKFAAIAVAASLLAAAACGGTGKGGSDAGQDASGPVNVEFLSVQQATDNWPTVLSDLMTGYSKDHPGSALKNTFVAQTDLDQKLQLLGAQNALPVLFNAPNTPAAQTEMGQTGKAVDLEAKLTELGVIDKVSPAAISVVKQLQGGKFYALPFELNVEGIWFNKKIFADNAITEPRTWDELTAAATTLQGKGIQPFAASGVEGWPITRLLGDYIFRLLGPDALKKVADGQAKLTDPQYVQAAQAIADLGSKGFFGKGVTTLEYQPAEDLFLQGKAGMFYMGSWAVGDFNDPKKNKIGADNIGYIPFPAVTGGAGNAEQTPMNVGLPTMVSAKAYTPAVGEWLKYLATNYGGTALTKRGLISGFKAATPPADLSETTKLVQTRIDGTKEPVLWFEALFSAKATSVSQKNAARLVTGSMSPQDFMSKVQDALAG</sequence>
<evidence type="ECO:0000256" key="2">
    <source>
        <dbReference type="ARBA" id="ARBA00022448"/>
    </source>
</evidence>
<dbReference type="Gene3D" id="3.40.190.10">
    <property type="entry name" value="Periplasmic binding protein-like II"/>
    <property type="match status" value="2"/>
</dbReference>
<dbReference type="Pfam" id="PF01547">
    <property type="entry name" value="SBP_bac_1"/>
    <property type="match status" value="1"/>
</dbReference>
<evidence type="ECO:0000256" key="1">
    <source>
        <dbReference type="ARBA" id="ARBA00008520"/>
    </source>
</evidence>
<dbReference type="Proteomes" id="UP001501237">
    <property type="component" value="Unassembled WGS sequence"/>
</dbReference>
<organism evidence="4 5">
    <name type="scientific">Actinocorallia longicatena</name>
    <dbReference type="NCBI Taxonomy" id="111803"/>
    <lineage>
        <taxon>Bacteria</taxon>
        <taxon>Bacillati</taxon>
        <taxon>Actinomycetota</taxon>
        <taxon>Actinomycetes</taxon>
        <taxon>Streptosporangiales</taxon>
        <taxon>Thermomonosporaceae</taxon>
        <taxon>Actinocorallia</taxon>
    </lineage>
</organism>
<dbReference type="InterPro" id="IPR006059">
    <property type="entry name" value="SBP"/>
</dbReference>
<dbReference type="EMBL" id="BAAAUV010000001">
    <property type="protein sequence ID" value="GAA3194631.1"/>
    <property type="molecule type" value="Genomic_DNA"/>
</dbReference>
<dbReference type="RefSeq" id="WP_344821496.1">
    <property type="nucleotide sequence ID" value="NZ_BAAAUV010000001.1"/>
</dbReference>
<keyword evidence="5" id="KW-1185">Reference proteome</keyword>
<dbReference type="InterPro" id="IPR050490">
    <property type="entry name" value="Bact_solute-bd_prot1"/>
</dbReference>
<keyword evidence="2" id="KW-0813">Transport</keyword>
<evidence type="ECO:0000313" key="5">
    <source>
        <dbReference type="Proteomes" id="UP001501237"/>
    </source>
</evidence>
<reference evidence="5" key="1">
    <citation type="journal article" date="2019" name="Int. J. Syst. Evol. Microbiol.">
        <title>The Global Catalogue of Microorganisms (GCM) 10K type strain sequencing project: providing services to taxonomists for standard genome sequencing and annotation.</title>
        <authorList>
            <consortium name="The Broad Institute Genomics Platform"/>
            <consortium name="The Broad Institute Genome Sequencing Center for Infectious Disease"/>
            <person name="Wu L."/>
            <person name="Ma J."/>
        </authorList>
    </citation>
    <scope>NUCLEOTIDE SEQUENCE [LARGE SCALE GENOMIC DNA]</scope>
    <source>
        <strain evidence="5">JCM 9377</strain>
    </source>
</reference>
<name>A0ABP6PX95_9ACTN</name>
<gene>
    <name evidence="4" type="ORF">GCM10010468_04490</name>
</gene>
<dbReference type="PANTHER" id="PTHR43649:SF29">
    <property type="entry name" value="OSMOPROTECTIVE COMPOUNDS-BINDING PROTEIN GGTB"/>
    <property type="match status" value="1"/>
</dbReference>
<dbReference type="PROSITE" id="PS51257">
    <property type="entry name" value="PROKAR_LIPOPROTEIN"/>
    <property type="match status" value="1"/>
</dbReference>
<dbReference type="PANTHER" id="PTHR43649">
    <property type="entry name" value="ARABINOSE-BINDING PROTEIN-RELATED"/>
    <property type="match status" value="1"/>
</dbReference>
<accession>A0ABP6PX95</accession>
<feature type="signal peptide" evidence="3">
    <location>
        <begin position="1"/>
        <end position="21"/>
    </location>
</feature>
<proteinExistence type="inferred from homology"/>